<dbReference type="InterPro" id="IPR001138">
    <property type="entry name" value="Zn2Cys6_DnaBD"/>
</dbReference>
<accession>A0A9P6WJT5</accession>
<dbReference type="SMART" id="SM00066">
    <property type="entry name" value="GAL4"/>
    <property type="match status" value="1"/>
</dbReference>
<proteinExistence type="predicted"/>
<evidence type="ECO:0000256" key="5">
    <source>
        <dbReference type="SAM" id="MobiDB-lite"/>
    </source>
</evidence>
<dbReference type="GO" id="GO:0006351">
    <property type="term" value="P:DNA-templated transcription"/>
    <property type="evidence" value="ECO:0007669"/>
    <property type="project" value="InterPro"/>
</dbReference>
<keyword evidence="2" id="KW-0805">Transcription regulation</keyword>
<organism evidence="7 8">
    <name type="scientific">Pichia californica</name>
    <dbReference type="NCBI Taxonomy" id="460514"/>
    <lineage>
        <taxon>Eukaryota</taxon>
        <taxon>Fungi</taxon>
        <taxon>Dikarya</taxon>
        <taxon>Ascomycota</taxon>
        <taxon>Saccharomycotina</taxon>
        <taxon>Pichiomycetes</taxon>
        <taxon>Pichiales</taxon>
        <taxon>Pichiaceae</taxon>
        <taxon>Pichia</taxon>
    </lineage>
</organism>
<evidence type="ECO:0000259" key="6">
    <source>
        <dbReference type="PROSITE" id="PS50048"/>
    </source>
</evidence>
<feature type="non-terminal residue" evidence="7">
    <location>
        <position position="860"/>
    </location>
</feature>
<evidence type="ECO:0000256" key="4">
    <source>
        <dbReference type="ARBA" id="ARBA00023163"/>
    </source>
</evidence>
<dbReference type="PANTHER" id="PTHR47171">
    <property type="entry name" value="FARA-RELATED"/>
    <property type="match status" value="1"/>
</dbReference>
<evidence type="ECO:0000256" key="3">
    <source>
        <dbReference type="ARBA" id="ARBA00023125"/>
    </source>
</evidence>
<protein>
    <submittedName>
        <fullName evidence="7">Transcriptional activator of fatty acid utilization</fullName>
    </submittedName>
</protein>
<dbReference type="GO" id="GO:0008270">
    <property type="term" value="F:zinc ion binding"/>
    <property type="evidence" value="ECO:0007669"/>
    <property type="project" value="InterPro"/>
</dbReference>
<keyword evidence="3" id="KW-0238">DNA-binding</keyword>
<keyword evidence="1" id="KW-0862">Zinc</keyword>
<dbReference type="Gene3D" id="4.10.240.10">
    <property type="entry name" value="Zn(2)-C6 fungal-type DNA-binding domain"/>
    <property type="match status" value="1"/>
</dbReference>
<evidence type="ECO:0000256" key="1">
    <source>
        <dbReference type="ARBA" id="ARBA00022833"/>
    </source>
</evidence>
<evidence type="ECO:0000313" key="8">
    <source>
        <dbReference type="Proteomes" id="UP000697127"/>
    </source>
</evidence>
<dbReference type="AlphaFoldDB" id="A0A9P6WJT5"/>
<feature type="compositionally biased region" description="Polar residues" evidence="5">
    <location>
        <begin position="696"/>
        <end position="710"/>
    </location>
</feature>
<dbReference type="PROSITE" id="PS50048">
    <property type="entry name" value="ZN2_CY6_FUNGAL_2"/>
    <property type="match status" value="1"/>
</dbReference>
<dbReference type="PROSITE" id="PS00463">
    <property type="entry name" value="ZN2_CY6_FUNGAL_1"/>
    <property type="match status" value="1"/>
</dbReference>
<dbReference type="EMBL" id="PUHW01000274">
    <property type="protein sequence ID" value="KAG0687358.1"/>
    <property type="molecule type" value="Genomic_DNA"/>
</dbReference>
<keyword evidence="4" id="KW-0804">Transcription</keyword>
<dbReference type="CDD" id="cd00067">
    <property type="entry name" value="GAL4"/>
    <property type="match status" value="1"/>
</dbReference>
<dbReference type="SUPFAM" id="SSF57701">
    <property type="entry name" value="Zn2/Cys6 DNA-binding domain"/>
    <property type="match status" value="1"/>
</dbReference>
<dbReference type="CDD" id="cd12148">
    <property type="entry name" value="fungal_TF_MHR"/>
    <property type="match status" value="1"/>
</dbReference>
<dbReference type="GO" id="GO:0003677">
    <property type="term" value="F:DNA binding"/>
    <property type="evidence" value="ECO:0007669"/>
    <property type="project" value="UniProtKB-KW"/>
</dbReference>
<sequence>MNSGSFNNYQYENRPHRVEKLESKIQIINETSSNSISEPNSTSLESNVNISMKRDRSSRACFVCRQRKVKCDAALCYPNKCTNCVLFKIKNCYIPAPKKRKSKKIEELLKSHSNVELDSSKEDQSISNSNFNNINDNVNKIKLESKYENLTKTSSQINNPHYPPFVIPGFQIKHPELSIVKLDPSVVFERDINSIDTNAEYFEWLGSFTGTLTSDYIKNHENNGFIKISEMSYNYLLSMGCFNLPDIETCWKYINTFFSLRLFQYPVISEKEFRSKYTDLTNPPSLLLLHAIIFCGARFYDENHWDEKERLSHLERIDILYSRAKAFYDQRIESDFFTKLQALLVMGNYKNINGYNIKADFSYLRLSLELCFALGIHKNPDTLPNIPPLRKKLYKRIWWSMLTVDTLFTFVFYTPSAFDKLFTNEISLITIDDLLDDPETATQEDKLKALHFVQRTRLILCVRKICEKVGQEYNHSSLSSESDHFQECDQMLREWIEQLPTSLLFKINSSTNTKYNASLSLEYYSVLLLLHRIYIMRSYSSNKRDQISPSWGIVFKSAHMVAVIGRYIMDNNLITFLQMIIPYSMNIAGLMMLYHLHNKDKNVHRIANEDMHIFLEILNRVSFTYPHIKIAYFYLKSLYEDKSKQDKVLKYMINDSSARKNGNVINDTSETGDDNSANCVINKDVKYAGTQAVYSQNNSSGCDSTSNNKTLNDKRNENLNNPSSNSTLTDVPVNSILYYNNSRKSEILGYNNSATSQNGKLNIPIPFISQYGNSAILPVPQSDNINIPSGFVPNFIHGSYNSAVSSSVSAFIHPNSIPQREQVFSQLNNATLNQQTYIQPSNNYSRSPTQTQIRQTIPHS</sequence>
<reference evidence="7" key="1">
    <citation type="submission" date="2020-11" db="EMBL/GenBank/DDBJ databases">
        <title>Kefir isolates.</title>
        <authorList>
            <person name="Marcisauskas S."/>
            <person name="Kim Y."/>
            <person name="Blasche S."/>
        </authorList>
    </citation>
    <scope>NUCLEOTIDE SEQUENCE</scope>
    <source>
        <strain evidence="7">Olga-1</strain>
    </source>
</reference>
<dbReference type="InterPro" id="IPR036864">
    <property type="entry name" value="Zn2-C6_fun-type_DNA-bd_sf"/>
</dbReference>
<dbReference type="PANTHER" id="PTHR47171:SF3">
    <property type="entry name" value="FARA-RELATED"/>
    <property type="match status" value="1"/>
</dbReference>
<dbReference type="Proteomes" id="UP000697127">
    <property type="component" value="Unassembled WGS sequence"/>
</dbReference>
<keyword evidence="8" id="KW-1185">Reference proteome</keyword>
<name>A0A9P6WJT5_9ASCO</name>
<dbReference type="GO" id="GO:0000981">
    <property type="term" value="F:DNA-binding transcription factor activity, RNA polymerase II-specific"/>
    <property type="evidence" value="ECO:0007669"/>
    <property type="project" value="InterPro"/>
</dbReference>
<dbReference type="InterPro" id="IPR052073">
    <property type="entry name" value="Amide_Lactam_Regulators"/>
</dbReference>
<dbReference type="OrthoDB" id="5121955at2759"/>
<evidence type="ECO:0000313" key="7">
    <source>
        <dbReference type="EMBL" id="KAG0687358.1"/>
    </source>
</evidence>
<evidence type="ECO:0000256" key="2">
    <source>
        <dbReference type="ARBA" id="ARBA00023015"/>
    </source>
</evidence>
<comment type="caution">
    <text evidence="7">The sequence shown here is derived from an EMBL/GenBank/DDBJ whole genome shotgun (WGS) entry which is preliminary data.</text>
</comment>
<feature type="region of interest" description="Disordered" evidence="5">
    <location>
        <begin position="696"/>
        <end position="726"/>
    </location>
</feature>
<gene>
    <name evidence="7" type="primary">CTF1</name>
    <name evidence="7" type="ORF">C6P40_002473</name>
</gene>
<feature type="region of interest" description="Disordered" evidence="5">
    <location>
        <begin position="839"/>
        <end position="860"/>
    </location>
</feature>
<feature type="domain" description="Zn(2)-C6 fungal-type" evidence="6">
    <location>
        <begin position="60"/>
        <end position="94"/>
    </location>
</feature>